<reference evidence="2" key="1">
    <citation type="journal article" date="2022" name="bioRxiv">
        <title>Sequencing and chromosome-scale assembly of the giantPleurodeles waltlgenome.</title>
        <authorList>
            <person name="Brown T."/>
            <person name="Elewa A."/>
            <person name="Iarovenko S."/>
            <person name="Subramanian E."/>
            <person name="Araus A.J."/>
            <person name="Petzold A."/>
            <person name="Susuki M."/>
            <person name="Suzuki K.-i.T."/>
            <person name="Hayashi T."/>
            <person name="Toyoda A."/>
            <person name="Oliveira C."/>
            <person name="Osipova E."/>
            <person name="Leigh N.D."/>
            <person name="Simon A."/>
            <person name="Yun M.H."/>
        </authorList>
    </citation>
    <scope>NUCLEOTIDE SEQUENCE</scope>
    <source>
        <strain evidence="2">20211129_DDA</strain>
        <tissue evidence="2">Liver</tissue>
    </source>
</reference>
<gene>
    <name evidence="2" type="ORF">NDU88_005319</name>
</gene>
<evidence type="ECO:0000256" key="1">
    <source>
        <dbReference type="SAM" id="MobiDB-lite"/>
    </source>
</evidence>
<feature type="region of interest" description="Disordered" evidence="1">
    <location>
        <begin position="1"/>
        <end position="75"/>
    </location>
</feature>
<dbReference type="Proteomes" id="UP001066276">
    <property type="component" value="Chromosome 9"/>
</dbReference>
<organism evidence="2 3">
    <name type="scientific">Pleurodeles waltl</name>
    <name type="common">Iberian ribbed newt</name>
    <dbReference type="NCBI Taxonomy" id="8319"/>
    <lineage>
        <taxon>Eukaryota</taxon>
        <taxon>Metazoa</taxon>
        <taxon>Chordata</taxon>
        <taxon>Craniata</taxon>
        <taxon>Vertebrata</taxon>
        <taxon>Euteleostomi</taxon>
        <taxon>Amphibia</taxon>
        <taxon>Batrachia</taxon>
        <taxon>Caudata</taxon>
        <taxon>Salamandroidea</taxon>
        <taxon>Salamandridae</taxon>
        <taxon>Pleurodelinae</taxon>
        <taxon>Pleurodeles</taxon>
    </lineage>
</organism>
<protein>
    <submittedName>
        <fullName evidence="2">Uncharacterized protein</fullName>
    </submittedName>
</protein>
<proteinExistence type="predicted"/>
<name>A0AAV7MW03_PLEWA</name>
<evidence type="ECO:0000313" key="2">
    <source>
        <dbReference type="EMBL" id="KAJ1107933.1"/>
    </source>
</evidence>
<feature type="compositionally biased region" description="Basic and acidic residues" evidence="1">
    <location>
        <begin position="58"/>
        <end position="75"/>
    </location>
</feature>
<comment type="caution">
    <text evidence="2">The sequence shown here is derived from an EMBL/GenBank/DDBJ whole genome shotgun (WGS) entry which is preliminary data.</text>
</comment>
<keyword evidence="3" id="KW-1185">Reference proteome</keyword>
<evidence type="ECO:0000313" key="3">
    <source>
        <dbReference type="Proteomes" id="UP001066276"/>
    </source>
</evidence>
<dbReference type="EMBL" id="JANPWB010000013">
    <property type="protein sequence ID" value="KAJ1107933.1"/>
    <property type="molecule type" value="Genomic_DNA"/>
</dbReference>
<accession>A0AAV7MW03</accession>
<sequence>MPHGFCEDAPEPVPDKEYPGGTQESANANQDEAGPAGKRDAPRGPGISRGFKPRTAVKRGEFGRKKEQTEDGERD</sequence>
<dbReference type="AlphaFoldDB" id="A0AAV7MW03"/>